<reference evidence="3 4" key="2">
    <citation type="submission" date="2018-11" db="EMBL/GenBank/DDBJ databases">
        <authorList>
            <consortium name="Pathogen Informatics"/>
        </authorList>
    </citation>
    <scope>NUCLEOTIDE SEQUENCE [LARGE SCALE GENOMIC DNA]</scope>
</reference>
<protein>
    <submittedName>
        <fullName evidence="5">t-SNARE coiled-coil homology domain-containing protein</fullName>
    </submittedName>
</protein>
<accession>A0A158R053</accession>
<proteinExistence type="predicted"/>
<evidence type="ECO:0000313" key="3">
    <source>
        <dbReference type="EMBL" id="VDL74799.1"/>
    </source>
</evidence>
<dbReference type="WBParaSite" id="NBR_0001120901-mRNA-1">
    <property type="protein sequence ID" value="NBR_0001120901-mRNA-1"/>
    <property type="gene ID" value="NBR_0001120901"/>
</dbReference>
<dbReference type="Proteomes" id="UP000271162">
    <property type="component" value="Unassembled WGS sequence"/>
</dbReference>
<feature type="coiled-coil region" evidence="1">
    <location>
        <begin position="247"/>
        <end position="281"/>
    </location>
</feature>
<name>A0A158R053_NIPBR</name>
<gene>
    <name evidence="3" type="ORF">NBR_LOCUS11210</name>
</gene>
<evidence type="ECO:0000256" key="2">
    <source>
        <dbReference type="SAM" id="MobiDB-lite"/>
    </source>
</evidence>
<evidence type="ECO:0000256" key="1">
    <source>
        <dbReference type="SAM" id="Coils"/>
    </source>
</evidence>
<evidence type="ECO:0000313" key="5">
    <source>
        <dbReference type="WBParaSite" id="NBR_0001120901-mRNA-1"/>
    </source>
</evidence>
<dbReference type="AlphaFoldDB" id="A0A158R053"/>
<reference evidence="5" key="1">
    <citation type="submission" date="2016-04" db="UniProtKB">
        <authorList>
            <consortium name="WormBaseParasite"/>
        </authorList>
    </citation>
    <scope>IDENTIFICATION</scope>
</reference>
<organism evidence="5">
    <name type="scientific">Nippostrongylus brasiliensis</name>
    <name type="common">Rat hookworm</name>
    <dbReference type="NCBI Taxonomy" id="27835"/>
    <lineage>
        <taxon>Eukaryota</taxon>
        <taxon>Metazoa</taxon>
        <taxon>Ecdysozoa</taxon>
        <taxon>Nematoda</taxon>
        <taxon>Chromadorea</taxon>
        <taxon>Rhabditida</taxon>
        <taxon>Rhabditina</taxon>
        <taxon>Rhabditomorpha</taxon>
        <taxon>Strongyloidea</taxon>
        <taxon>Heligmosomidae</taxon>
        <taxon>Nippostrongylus</taxon>
    </lineage>
</organism>
<feature type="region of interest" description="Disordered" evidence="2">
    <location>
        <begin position="113"/>
        <end position="135"/>
    </location>
</feature>
<dbReference type="EMBL" id="UYSL01020481">
    <property type="protein sequence ID" value="VDL74799.1"/>
    <property type="molecule type" value="Genomic_DNA"/>
</dbReference>
<keyword evidence="4" id="KW-1185">Reference proteome</keyword>
<evidence type="ECO:0000313" key="4">
    <source>
        <dbReference type="Proteomes" id="UP000271162"/>
    </source>
</evidence>
<sequence>MRLEPTSQDCPVSDHRNDHISAEQYDTILSSRTNSAEYSYEYPNYYSRQYKYEIVDRPNSDNHCYHEESFTDENKQDCHHVIAPESPPQNLYRSSSPLATRDNHFPIFTERSARRHPPFGNSRSAFSPTRGFLNSKANMAGSKHEIAEDDDEMMVMMRTLQRLGRFMTIQQQESQSGNFGTSEVEREPLYSGYSDLLTKMPPAEDLASSHENIDYPREPDTPVPPKVLHLPTGLLSRHWSKDSYAEVLDLQQNIERVKELLKAIENKAGEIKQEVNEAEKETIDAVHGFLTNVTEFGEKVAKDGKAKFEENEKEWQQMLDDIFTNSGLDKVVEELKKDSATTCAIVIALVAPVLLALTR</sequence>
<keyword evidence="1" id="KW-0175">Coiled coil</keyword>